<dbReference type="RefSeq" id="WP_231319259.1">
    <property type="nucleotide sequence ID" value="NZ_CP088156.1"/>
</dbReference>
<gene>
    <name evidence="2" type="ORF">LQG66_28955</name>
</gene>
<feature type="chain" id="PRO_5045188767" evidence="1">
    <location>
        <begin position="39"/>
        <end position="178"/>
    </location>
</feature>
<accession>A0ABY3R8V3</accession>
<evidence type="ECO:0000313" key="3">
    <source>
        <dbReference type="Proteomes" id="UP001431010"/>
    </source>
</evidence>
<dbReference type="Proteomes" id="UP001431010">
    <property type="component" value="Chromosome"/>
</dbReference>
<sequence>MSIAQLALWRKRIAAPMRALIGLLTCAMLLAWPARAPAAEAGGGAAVEIRNGPTPSELELRAHGTVELASELIVEEQRADGTFARAQDLDRDSLRLVASCDRRPGTCVTIDERGLRPVPWSGMSCSSQCGRDCDRNFPMYGRFRFVVMSCDGGTRFEGPVFERPRPHRFISPPPASRE</sequence>
<reference evidence="2" key="1">
    <citation type="journal article" date="2024" name="Antonie Van Leeuwenhoek">
        <title>Bradyrhizobium ontarionense sp. nov., a novel bacterial symbiont isolated from Aeschynomene indica (Indian jointvetch), harbours photosynthesis, nitrogen fixation and nitrous oxide (N2O) reductase genes.</title>
        <authorList>
            <person name="Bromfield E.S.P."/>
            <person name="Cloutier S."/>
        </authorList>
    </citation>
    <scope>NUCLEOTIDE SEQUENCE</scope>
    <source>
        <strain evidence="2">A19</strain>
    </source>
</reference>
<name>A0ABY3R8V3_9BRAD</name>
<organism evidence="2 3">
    <name type="scientific">Bradyrhizobium ontarionense</name>
    <dbReference type="NCBI Taxonomy" id="2898149"/>
    <lineage>
        <taxon>Bacteria</taxon>
        <taxon>Pseudomonadati</taxon>
        <taxon>Pseudomonadota</taxon>
        <taxon>Alphaproteobacteria</taxon>
        <taxon>Hyphomicrobiales</taxon>
        <taxon>Nitrobacteraceae</taxon>
        <taxon>Bradyrhizobium</taxon>
    </lineage>
</organism>
<evidence type="ECO:0000256" key="1">
    <source>
        <dbReference type="SAM" id="SignalP"/>
    </source>
</evidence>
<feature type="signal peptide" evidence="1">
    <location>
        <begin position="1"/>
        <end position="38"/>
    </location>
</feature>
<keyword evidence="1" id="KW-0732">Signal</keyword>
<dbReference type="EMBL" id="CP088156">
    <property type="protein sequence ID" value="UFZ03236.1"/>
    <property type="molecule type" value="Genomic_DNA"/>
</dbReference>
<proteinExistence type="predicted"/>
<protein>
    <submittedName>
        <fullName evidence="2">Uncharacterized protein</fullName>
    </submittedName>
</protein>
<keyword evidence="3" id="KW-1185">Reference proteome</keyword>
<evidence type="ECO:0000313" key="2">
    <source>
        <dbReference type="EMBL" id="UFZ03236.1"/>
    </source>
</evidence>